<feature type="compositionally biased region" description="Polar residues" evidence="5">
    <location>
        <begin position="770"/>
        <end position="780"/>
    </location>
</feature>
<feature type="transmembrane region" description="Helical" evidence="6">
    <location>
        <begin position="535"/>
        <end position="553"/>
    </location>
</feature>
<evidence type="ECO:0000313" key="8">
    <source>
        <dbReference type="EMBL" id="GFR79475.1"/>
    </source>
</evidence>
<gene>
    <name evidence="8" type="ORF">ElyMa_004021400</name>
</gene>
<keyword evidence="8" id="KW-0675">Receptor</keyword>
<evidence type="ECO:0000256" key="3">
    <source>
        <dbReference type="ARBA" id="ARBA00022989"/>
    </source>
</evidence>
<evidence type="ECO:0000256" key="2">
    <source>
        <dbReference type="ARBA" id="ARBA00022692"/>
    </source>
</evidence>
<reference evidence="8 9" key="1">
    <citation type="journal article" date="2021" name="Elife">
        <title>Chloroplast acquisition without the gene transfer in kleptoplastic sea slugs, Plakobranchus ocellatus.</title>
        <authorList>
            <person name="Maeda T."/>
            <person name="Takahashi S."/>
            <person name="Yoshida T."/>
            <person name="Shimamura S."/>
            <person name="Takaki Y."/>
            <person name="Nagai Y."/>
            <person name="Toyoda A."/>
            <person name="Suzuki Y."/>
            <person name="Arimoto A."/>
            <person name="Ishii H."/>
            <person name="Satoh N."/>
            <person name="Nishiyama T."/>
            <person name="Hasebe M."/>
            <person name="Maruyama T."/>
            <person name="Minagawa J."/>
            <person name="Obokata J."/>
            <person name="Shigenobu S."/>
        </authorList>
    </citation>
    <scope>NUCLEOTIDE SEQUENCE [LARGE SCALE GENOMIC DNA]</scope>
</reference>
<dbReference type="GO" id="GO:0004930">
    <property type="term" value="F:G protein-coupled receptor activity"/>
    <property type="evidence" value="ECO:0007669"/>
    <property type="project" value="InterPro"/>
</dbReference>
<feature type="transmembrane region" description="Helical" evidence="6">
    <location>
        <begin position="407"/>
        <end position="430"/>
    </location>
</feature>
<dbReference type="InterPro" id="IPR000832">
    <property type="entry name" value="GPCR_2_secretin-like"/>
</dbReference>
<dbReference type="PANTHER" id="PTHR12011">
    <property type="entry name" value="ADHESION G-PROTEIN COUPLED RECEPTOR"/>
    <property type="match status" value="1"/>
</dbReference>
<evidence type="ECO:0000259" key="7">
    <source>
        <dbReference type="PROSITE" id="PS50261"/>
    </source>
</evidence>
<proteinExistence type="predicted"/>
<sequence length="867" mass="96271">MNIKLGYQVQPVMSVYQKLFSIACQARHRMFAGDLDITAKNLYMVVTMVTDYPDLADEDFDMKDLVTFLNILLEEAASVTEDEKQQLFVGGRLIQMAESLQVLASKDLLRLQETHAATVGVELIKGHPVSAKYKERIVSEVNRRQGRIYTGSSGNSKARIKRSSSNGDRDTWCGEVIKGVKTYEQQRLQQRPNEQHKRPWPIVTQLLRLQLRHGLAPTTTETLGLGLSSSATSEPTDDPTPQMKTDEDGHLLQRRNNTNSPILLTHADFLTTKNKTHCLSWEGWTRELPTGQWVSSSCVVVQAKPNLTTCLCPLPGHLTAIMMPSNFTVMETGYNFSQRSLLIICGLSLACLILALIVYLVKARCLLQSKHLVHFNLILSVAGVNLVCVLCLMCQDTLMMCAAGKVILQFFIVSAFTFLMLDSLGLFLDIHARTHTRMTFSITKFLVIGWGLPAVSVICGVLVMEASAHDEHCQTWCWWTTAHYHFYTVLVPLAILMVGHTVFVAMSVVLMYNWQDEWGDSDRRKSIVDIARGECLLLLLTAFSLVSTTMTSEPTDLKLLSVVILNVLLMRMAVLSLFCLAKDPEEKNVFPGFMAPGIPSKPSSHAELEAQKIHDYCETVDRERYTNEHKRQLRTLIRSSSSAGSFSAGAFSAPLGLTTCSTGPRLAASKTCDSAAEAMSFSKGNKRRQKLPSTGSASRLRPEPSISRLLDSDYSKPVVENRSLISGGIAEEEISPNHTSTQSFVPLPMAQKSFINRDEETQKEHKSELSKSNTHLSVSAENKRTRSKSHLNSAKGLFIGDKTNSGTSDVQKVSSSVDKTKEDKNEPKSRRIMSISSDPSCLTKSDIAGEQKECESLLKNEANSEML</sequence>
<feature type="compositionally biased region" description="Low complexity" evidence="5">
    <location>
        <begin position="220"/>
        <end position="234"/>
    </location>
</feature>
<feature type="region of interest" description="Disordered" evidence="5">
    <location>
        <begin position="679"/>
        <end position="712"/>
    </location>
</feature>
<dbReference type="Proteomes" id="UP000762676">
    <property type="component" value="Unassembled WGS sequence"/>
</dbReference>
<feature type="region of interest" description="Disordered" evidence="5">
    <location>
        <begin position="220"/>
        <end position="257"/>
    </location>
</feature>
<feature type="transmembrane region" description="Helical" evidence="6">
    <location>
        <begin position="341"/>
        <end position="361"/>
    </location>
</feature>
<protein>
    <submittedName>
        <fullName evidence="8">Adhesion G protein-coupled receptor L3</fullName>
    </submittedName>
</protein>
<feature type="transmembrane region" description="Helical" evidence="6">
    <location>
        <begin position="442"/>
        <end position="464"/>
    </location>
</feature>
<organism evidence="8 9">
    <name type="scientific">Elysia marginata</name>
    <dbReference type="NCBI Taxonomy" id="1093978"/>
    <lineage>
        <taxon>Eukaryota</taxon>
        <taxon>Metazoa</taxon>
        <taxon>Spiralia</taxon>
        <taxon>Lophotrochozoa</taxon>
        <taxon>Mollusca</taxon>
        <taxon>Gastropoda</taxon>
        <taxon>Heterobranchia</taxon>
        <taxon>Euthyneura</taxon>
        <taxon>Panpulmonata</taxon>
        <taxon>Sacoglossa</taxon>
        <taxon>Placobranchoidea</taxon>
        <taxon>Plakobranchidae</taxon>
        <taxon>Elysia</taxon>
    </lineage>
</organism>
<keyword evidence="2 6" id="KW-0812">Transmembrane</keyword>
<keyword evidence="4 6" id="KW-0472">Membrane</keyword>
<name>A0AAV4G4L2_9GAST</name>
<dbReference type="AlphaFoldDB" id="A0AAV4G4L2"/>
<keyword evidence="3 6" id="KW-1133">Transmembrane helix</keyword>
<dbReference type="GO" id="GO:0005886">
    <property type="term" value="C:plasma membrane"/>
    <property type="evidence" value="ECO:0007669"/>
    <property type="project" value="TreeGrafter"/>
</dbReference>
<comment type="subcellular location">
    <subcellularLocation>
        <location evidence="1">Membrane</location>
        <topology evidence="1">Multi-pass membrane protein</topology>
    </subcellularLocation>
</comment>
<dbReference type="GO" id="GO:0007166">
    <property type="term" value="P:cell surface receptor signaling pathway"/>
    <property type="evidence" value="ECO:0007669"/>
    <property type="project" value="InterPro"/>
</dbReference>
<evidence type="ECO:0000256" key="4">
    <source>
        <dbReference type="ARBA" id="ARBA00023136"/>
    </source>
</evidence>
<feature type="region of interest" description="Disordered" evidence="5">
    <location>
        <begin position="757"/>
        <end position="846"/>
    </location>
</feature>
<feature type="compositionally biased region" description="Basic and acidic residues" evidence="5">
    <location>
        <begin position="757"/>
        <end position="769"/>
    </location>
</feature>
<dbReference type="InterPro" id="IPR017981">
    <property type="entry name" value="GPCR_2-like_7TM"/>
</dbReference>
<accession>A0AAV4G4L2</accession>
<dbReference type="EMBL" id="BMAT01008175">
    <property type="protein sequence ID" value="GFR79475.1"/>
    <property type="molecule type" value="Genomic_DNA"/>
</dbReference>
<feature type="transmembrane region" description="Helical" evidence="6">
    <location>
        <begin position="373"/>
        <end position="395"/>
    </location>
</feature>
<comment type="caution">
    <text evidence="8">The sequence shown here is derived from an EMBL/GenBank/DDBJ whole genome shotgun (WGS) entry which is preliminary data.</text>
</comment>
<keyword evidence="9" id="KW-1185">Reference proteome</keyword>
<feature type="compositionally biased region" description="Low complexity" evidence="5">
    <location>
        <begin position="807"/>
        <end position="817"/>
    </location>
</feature>
<dbReference type="PANTHER" id="PTHR12011:SF347">
    <property type="entry name" value="FI21270P1-RELATED"/>
    <property type="match status" value="1"/>
</dbReference>
<feature type="domain" description="G-protein coupled receptors family 2 profile 2" evidence="7">
    <location>
        <begin position="337"/>
        <end position="582"/>
    </location>
</feature>
<feature type="transmembrane region" description="Helical" evidence="6">
    <location>
        <begin position="484"/>
        <end position="514"/>
    </location>
</feature>
<feature type="compositionally biased region" description="Basic and acidic residues" evidence="5">
    <location>
        <begin position="818"/>
        <end position="829"/>
    </location>
</feature>
<evidence type="ECO:0000256" key="5">
    <source>
        <dbReference type="SAM" id="MobiDB-lite"/>
    </source>
</evidence>
<dbReference type="PROSITE" id="PS50261">
    <property type="entry name" value="G_PROTEIN_RECEP_F2_4"/>
    <property type="match status" value="1"/>
</dbReference>
<dbReference type="Gene3D" id="1.20.1070.10">
    <property type="entry name" value="Rhodopsin 7-helix transmembrane proteins"/>
    <property type="match status" value="1"/>
</dbReference>
<feature type="region of interest" description="Disordered" evidence="5">
    <location>
        <begin position="148"/>
        <end position="168"/>
    </location>
</feature>
<feature type="compositionally biased region" description="Polar residues" evidence="5">
    <location>
        <begin position="834"/>
        <end position="843"/>
    </location>
</feature>
<feature type="transmembrane region" description="Helical" evidence="6">
    <location>
        <begin position="559"/>
        <end position="581"/>
    </location>
</feature>
<evidence type="ECO:0000256" key="1">
    <source>
        <dbReference type="ARBA" id="ARBA00004141"/>
    </source>
</evidence>
<evidence type="ECO:0000313" key="9">
    <source>
        <dbReference type="Proteomes" id="UP000762676"/>
    </source>
</evidence>
<evidence type="ECO:0000256" key="6">
    <source>
        <dbReference type="SAM" id="Phobius"/>
    </source>
</evidence>
<dbReference type="Pfam" id="PF00002">
    <property type="entry name" value="7tm_2"/>
    <property type="match status" value="1"/>
</dbReference>